<keyword evidence="5" id="KW-0206">Cytoskeleton</keyword>
<evidence type="ECO:0000313" key="10">
    <source>
        <dbReference type="RefSeq" id="XP_044937220.1"/>
    </source>
</evidence>
<comment type="similarity">
    <text evidence="2">Belongs to the TUBGCP family.</text>
</comment>
<dbReference type="GO" id="GO:0000922">
    <property type="term" value="C:spindle pole"/>
    <property type="evidence" value="ECO:0007669"/>
    <property type="project" value="InterPro"/>
</dbReference>
<evidence type="ECO:0000259" key="7">
    <source>
        <dbReference type="Pfam" id="PF04130"/>
    </source>
</evidence>
<evidence type="ECO:0000256" key="2">
    <source>
        <dbReference type="ARBA" id="ARBA00010337"/>
    </source>
</evidence>
<dbReference type="RefSeq" id="XP_044937220.1">
    <property type="nucleotide sequence ID" value="XM_045081285.1"/>
</dbReference>
<feature type="region of interest" description="Disordered" evidence="6">
    <location>
        <begin position="211"/>
        <end position="242"/>
    </location>
</feature>
<feature type="compositionally biased region" description="Polar residues" evidence="6">
    <location>
        <begin position="211"/>
        <end position="230"/>
    </location>
</feature>
<dbReference type="GO" id="GO:0031122">
    <property type="term" value="P:cytoplasmic microtubule organization"/>
    <property type="evidence" value="ECO:0007669"/>
    <property type="project" value="TreeGrafter"/>
</dbReference>
<dbReference type="GO" id="GO:0000930">
    <property type="term" value="C:gamma-tubulin complex"/>
    <property type="evidence" value="ECO:0007669"/>
    <property type="project" value="TreeGrafter"/>
</dbReference>
<reference evidence="10" key="1">
    <citation type="submission" date="2025-08" db="UniProtKB">
        <authorList>
            <consortium name="RefSeq"/>
        </authorList>
    </citation>
    <scope>IDENTIFICATION</scope>
    <source>
        <tissue evidence="10">Brain</tissue>
    </source>
</reference>
<sequence length="907" mass="103430">MAAPDQKSPNVLLQSLCCRILGRSEADVAQQFQYAVRVIGSNFAPTVERDEFLVAEKIKKELIRQRREADAALFSELHRKLHSQGVLKNKWSILYLLLSLSEDPRKQPNKVSAYAALFAQALPRDAHSTPYYYARPQTLPLNYQDRSTQSAQSAGSLGSSGVSSISVYALNGPTPTPQCLLPGQPHHAPGVGDGLRQQLGSRLAWTLTANQPSSQTTTSKGLPNAVSRNMTRPRREGDAGGAAEVTEAALVRDILYVFQGIDGKNIKMSSAENRYTVEAKANLSRSLRDTAVRLAELGWLHNKIRKYTDQRSLDRSFGLVGQSFCAALHQELKEYYRLLSVLHSQLQLEDDQGVNLGLESSLTLRRLLVWTYDPKIRLKTLAALVDHCQGRKGGELASAVHAYTKTGDPYVRSLVQHILSLVSHPVLSFLYRWIYDGELEDTYHEFFVASDPAVKTDRLWQDKYTLRKSMIPSFITMDQSRKVLLIGKSINFLHQVCHDQTPTAKMIAVTKCADSPQDATDLFTDLENAFRGKIDAAYFETSKYLLDVLNKRYSLLDHMQAVRRYLLLGQGDFIRHLMDLLKPELVRPATTLYQHNLTGILETAVRATNAQFDSPEILKRLDVRLLEVSPGDTGWDVFSLDYHVDGPIATVFTRECMSHYLRVFNFLWRAKRMEYILTDIRKGHMCNAKLLRNMPEFSGVLHHCHILASEMVHFIHQMQYYITFEVLECSWDELWKKVQQAQDLDHIIAAHEGFLDTIISRCLLDADSRALLNQLRAVFDQIIELQNAQDTIYRAALGELQRRLQFEEKRKQREVEGRWGVTAAEEEEENKRVQEFRESIPKMCSQLRILTHFYQGIVQQFLVLLTTSSDESLRFLSFRLDFNEHYEAREPRLRVSLGSRGRRGSHT</sequence>
<name>A0A8U0S6C0_MUSPF</name>
<dbReference type="InterPro" id="IPR041470">
    <property type="entry name" value="GCP_N"/>
</dbReference>
<dbReference type="PANTHER" id="PTHR19302:SF14">
    <property type="entry name" value="GAMMA-TUBULIN COMPLEX COMPONENT 3"/>
    <property type="match status" value="1"/>
</dbReference>
<dbReference type="GO" id="GO:0051225">
    <property type="term" value="P:spindle assembly"/>
    <property type="evidence" value="ECO:0007669"/>
    <property type="project" value="TreeGrafter"/>
</dbReference>
<dbReference type="Gene3D" id="1.20.120.1900">
    <property type="entry name" value="Gamma-tubulin complex, C-terminal domain"/>
    <property type="match status" value="1"/>
</dbReference>
<dbReference type="GO" id="GO:0007020">
    <property type="term" value="P:microtubule nucleation"/>
    <property type="evidence" value="ECO:0007669"/>
    <property type="project" value="InterPro"/>
</dbReference>
<dbReference type="GO" id="GO:0005874">
    <property type="term" value="C:microtubule"/>
    <property type="evidence" value="ECO:0007669"/>
    <property type="project" value="UniProtKB-KW"/>
</dbReference>
<gene>
    <name evidence="10" type="primary">TUBGCP3</name>
</gene>
<dbReference type="AlphaFoldDB" id="A0A8U0S6C0"/>
<evidence type="ECO:0000256" key="1">
    <source>
        <dbReference type="ARBA" id="ARBA00004300"/>
    </source>
</evidence>
<dbReference type="InterPro" id="IPR040457">
    <property type="entry name" value="GCP_C"/>
</dbReference>
<accession>A0A8U0S6C0</accession>
<dbReference type="GO" id="GO:0005813">
    <property type="term" value="C:centrosome"/>
    <property type="evidence" value="ECO:0007669"/>
    <property type="project" value="UniProtKB-SubCell"/>
</dbReference>
<dbReference type="GO" id="GO:0051321">
    <property type="term" value="P:meiotic cell cycle"/>
    <property type="evidence" value="ECO:0007669"/>
    <property type="project" value="TreeGrafter"/>
</dbReference>
<evidence type="ECO:0000256" key="4">
    <source>
        <dbReference type="ARBA" id="ARBA00022701"/>
    </source>
</evidence>
<protein>
    <submittedName>
        <fullName evidence="10">Gamma-tubulin complex component 3 isoform X3</fullName>
    </submittedName>
</protein>
<keyword evidence="9" id="KW-1185">Reference proteome</keyword>
<dbReference type="GeneID" id="101688724"/>
<keyword evidence="3" id="KW-0963">Cytoplasm</keyword>
<dbReference type="Proteomes" id="UP000000715">
    <property type="component" value="Unplaced"/>
</dbReference>
<dbReference type="CTD" id="10426"/>
<dbReference type="OrthoDB" id="5860513at2759"/>
<dbReference type="Pfam" id="PF04130">
    <property type="entry name" value="GCP_C_terminal"/>
    <property type="match status" value="1"/>
</dbReference>
<comment type="subcellular location">
    <subcellularLocation>
        <location evidence="1">Cytoplasm</location>
        <location evidence="1">Cytoskeleton</location>
        <location evidence="1">Microtubule organizing center</location>
        <location evidence="1">Centrosome</location>
    </subcellularLocation>
</comment>
<feature type="domain" description="Gamma tubulin complex component protein N-terminal" evidence="8">
    <location>
        <begin position="251"/>
        <end position="551"/>
    </location>
</feature>
<dbReference type="GO" id="GO:0051011">
    <property type="term" value="F:microtubule minus-end binding"/>
    <property type="evidence" value="ECO:0007669"/>
    <property type="project" value="TreeGrafter"/>
</dbReference>
<dbReference type="InterPro" id="IPR007259">
    <property type="entry name" value="GCP"/>
</dbReference>
<evidence type="ECO:0000256" key="5">
    <source>
        <dbReference type="ARBA" id="ARBA00023212"/>
    </source>
</evidence>
<feature type="domain" description="Gamma tubulin complex component C-terminal" evidence="7">
    <location>
        <begin position="555"/>
        <end position="886"/>
    </location>
</feature>
<dbReference type="InterPro" id="IPR042241">
    <property type="entry name" value="GCP_C_sf"/>
</dbReference>
<evidence type="ECO:0000313" key="9">
    <source>
        <dbReference type="Proteomes" id="UP000000715"/>
    </source>
</evidence>
<organism evidence="9 10">
    <name type="scientific">Mustela putorius furo</name>
    <name type="common">European domestic ferret</name>
    <name type="synonym">Mustela furo</name>
    <dbReference type="NCBI Taxonomy" id="9669"/>
    <lineage>
        <taxon>Eukaryota</taxon>
        <taxon>Metazoa</taxon>
        <taxon>Chordata</taxon>
        <taxon>Craniata</taxon>
        <taxon>Vertebrata</taxon>
        <taxon>Euteleostomi</taxon>
        <taxon>Mammalia</taxon>
        <taxon>Eutheria</taxon>
        <taxon>Laurasiatheria</taxon>
        <taxon>Carnivora</taxon>
        <taxon>Caniformia</taxon>
        <taxon>Musteloidea</taxon>
        <taxon>Mustelidae</taxon>
        <taxon>Mustelinae</taxon>
        <taxon>Mustela</taxon>
    </lineage>
</organism>
<dbReference type="PANTHER" id="PTHR19302">
    <property type="entry name" value="GAMMA TUBULIN COMPLEX PROTEIN"/>
    <property type="match status" value="1"/>
</dbReference>
<dbReference type="GO" id="GO:0043015">
    <property type="term" value="F:gamma-tubulin binding"/>
    <property type="evidence" value="ECO:0007669"/>
    <property type="project" value="InterPro"/>
</dbReference>
<evidence type="ECO:0000259" key="8">
    <source>
        <dbReference type="Pfam" id="PF17681"/>
    </source>
</evidence>
<dbReference type="GO" id="GO:0000278">
    <property type="term" value="P:mitotic cell cycle"/>
    <property type="evidence" value="ECO:0007669"/>
    <property type="project" value="TreeGrafter"/>
</dbReference>
<proteinExistence type="inferred from homology"/>
<evidence type="ECO:0000256" key="3">
    <source>
        <dbReference type="ARBA" id="ARBA00022490"/>
    </source>
</evidence>
<dbReference type="Pfam" id="PF17681">
    <property type="entry name" value="GCP_N_terminal"/>
    <property type="match status" value="1"/>
</dbReference>
<keyword evidence="4" id="KW-0493">Microtubule</keyword>
<evidence type="ECO:0000256" key="6">
    <source>
        <dbReference type="SAM" id="MobiDB-lite"/>
    </source>
</evidence>